<accession>A0A1Q8RT75</accession>
<dbReference type="Proteomes" id="UP000186583">
    <property type="component" value="Unassembled WGS sequence"/>
</dbReference>
<gene>
    <name evidence="2" type="ORF">CCHL11_06135</name>
</gene>
<evidence type="ECO:0000256" key="1">
    <source>
        <dbReference type="SAM" id="MobiDB-lite"/>
    </source>
</evidence>
<protein>
    <submittedName>
        <fullName evidence="2">Uncharacterized protein</fullName>
    </submittedName>
</protein>
<organism evidence="2 3">
    <name type="scientific">Colletotrichum chlorophyti</name>
    <dbReference type="NCBI Taxonomy" id="708187"/>
    <lineage>
        <taxon>Eukaryota</taxon>
        <taxon>Fungi</taxon>
        <taxon>Dikarya</taxon>
        <taxon>Ascomycota</taxon>
        <taxon>Pezizomycotina</taxon>
        <taxon>Sordariomycetes</taxon>
        <taxon>Hypocreomycetidae</taxon>
        <taxon>Glomerellales</taxon>
        <taxon>Glomerellaceae</taxon>
        <taxon>Colletotrichum</taxon>
    </lineage>
</organism>
<sequence length="154" mass="16661">MSSSQVPSGEVDKTYASSVFSQDTIVGSDTHSLHPLLGNRPVVRNADGTPYEGATNGPLKGTDPQPFATDNFFTVSTRVVKEIPRQKAQGKTSSDSPLSRLRNKLKPPAVKAFEELPNHETKTYHVDDQGRIIETTVRRAGMMGNMWAAGGGFS</sequence>
<dbReference type="OrthoDB" id="4814359at2759"/>
<dbReference type="AlphaFoldDB" id="A0A1Q8RT75"/>
<feature type="region of interest" description="Disordered" evidence="1">
    <location>
        <begin position="83"/>
        <end position="108"/>
    </location>
</feature>
<evidence type="ECO:0000313" key="3">
    <source>
        <dbReference type="Proteomes" id="UP000186583"/>
    </source>
</evidence>
<reference evidence="2 3" key="1">
    <citation type="submission" date="2016-11" db="EMBL/GenBank/DDBJ databases">
        <title>Draft Genome Assembly of Colletotrichum chlorophyti a pathogen of herbaceous plants.</title>
        <authorList>
            <person name="Gan P."/>
            <person name="Narusaka M."/>
            <person name="Tsushima A."/>
            <person name="Narusaka Y."/>
            <person name="Takano Y."/>
            <person name="Shirasu K."/>
        </authorList>
    </citation>
    <scope>NUCLEOTIDE SEQUENCE [LARGE SCALE GENOMIC DNA]</scope>
    <source>
        <strain evidence="2 3">NTL11</strain>
    </source>
</reference>
<proteinExistence type="predicted"/>
<comment type="caution">
    <text evidence="2">The sequence shown here is derived from an EMBL/GenBank/DDBJ whole genome shotgun (WGS) entry which is preliminary data.</text>
</comment>
<name>A0A1Q8RT75_9PEZI</name>
<evidence type="ECO:0000313" key="2">
    <source>
        <dbReference type="EMBL" id="OLN87522.1"/>
    </source>
</evidence>
<feature type="region of interest" description="Disordered" evidence="1">
    <location>
        <begin position="28"/>
        <end position="68"/>
    </location>
</feature>
<keyword evidence="3" id="KW-1185">Reference proteome</keyword>
<dbReference type="EMBL" id="MPGH01000091">
    <property type="protein sequence ID" value="OLN87522.1"/>
    <property type="molecule type" value="Genomic_DNA"/>
</dbReference>